<reference evidence="3" key="3">
    <citation type="submission" date="2018-08" db="UniProtKB">
        <authorList>
            <consortium name="EnsemblPlants"/>
        </authorList>
    </citation>
    <scope>IDENTIFICATION</scope>
    <source>
        <strain evidence="3">cv. Bd21</strain>
    </source>
</reference>
<dbReference type="InParanoid" id="A0A0Q3QMH7"/>
<organism evidence="2">
    <name type="scientific">Brachypodium distachyon</name>
    <name type="common">Purple false brome</name>
    <name type="synonym">Trachynia distachya</name>
    <dbReference type="NCBI Taxonomy" id="15368"/>
    <lineage>
        <taxon>Eukaryota</taxon>
        <taxon>Viridiplantae</taxon>
        <taxon>Streptophyta</taxon>
        <taxon>Embryophyta</taxon>
        <taxon>Tracheophyta</taxon>
        <taxon>Spermatophyta</taxon>
        <taxon>Magnoliopsida</taxon>
        <taxon>Liliopsida</taxon>
        <taxon>Poales</taxon>
        <taxon>Poaceae</taxon>
        <taxon>BOP clade</taxon>
        <taxon>Pooideae</taxon>
        <taxon>Stipodae</taxon>
        <taxon>Brachypodieae</taxon>
        <taxon>Brachypodium</taxon>
    </lineage>
</organism>
<reference evidence="2" key="2">
    <citation type="submission" date="2017-06" db="EMBL/GenBank/DDBJ databases">
        <title>WGS assembly of Brachypodium distachyon.</title>
        <authorList>
            <consortium name="The International Brachypodium Initiative"/>
            <person name="Lucas S."/>
            <person name="Harmon-Smith M."/>
            <person name="Lail K."/>
            <person name="Tice H."/>
            <person name="Grimwood J."/>
            <person name="Bruce D."/>
            <person name="Barry K."/>
            <person name="Shu S."/>
            <person name="Lindquist E."/>
            <person name="Wang M."/>
            <person name="Pitluck S."/>
            <person name="Vogel J.P."/>
            <person name="Garvin D.F."/>
            <person name="Mockler T.C."/>
            <person name="Schmutz J."/>
            <person name="Rokhsar D."/>
            <person name="Bevan M.W."/>
        </authorList>
    </citation>
    <scope>NUCLEOTIDE SEQUENCE</scope>
    <source>
        <strain evidence="2">Bd21</strain>
    </source>
</reference>
<evidence type="ECO:0000259" key="1">
    <source>
        <dbReference type="SMART" id="SM00256"/>
    </source>
</evidence>
<dbReference type="ExpressionAtlas" id="A0A0Q3QMH7">
    <property type="expression patterns" value="baseline"/>
</dbReference>
<gene>
    <name evidence="2" type="ORF">BRADI_2g02963v3</name>
</gene>
<protein>
    <recommendedName>
        <fullName evidence="1">F-box domain-containing protein</fullName>
    </recommendedName>
</protein>
<feature type="domain" description="F-box" evidence="1">
    <location>
        <begin position="12"/>
        <end position="52"/>
    </location>
</feature>
<dbReference type="EMBL" id="CM000881">
    <property type="protein sequence ID" value="KQK02666.2"/>
    <property type="molecule type" value="Genomic_DNA"/>
</dbReference>
<dbReference type="PANTHER" id="PTHR35828">
    <property type="entry name" value="OS08G0203800 PROTEIN-RELATED"/>
    <property type="match status" value="1"/>
</dbReference>
<evidence type="ECO:0000313" key="4">
    <source>
        <dbReference type="Proteomes" id="UP000008810"/>
    </source>
</evidence>
<proteinExistence type="predicted"/>
<dbReference type="STRING" id="15368.A0A0Q3QMH7"/>
<reference evidence="2 3" key="1">
    <citation type="journal article" date="2010" name="Nature">
        <title>Genome sequencing and analysis of the model grass Brachypodium distachyon.</title>
        <authorList>
            <consortium name="International Brachypodium Initiative"/>
        </authorList>
    </citation>
    <scope>NUCLEOTIDE SEQUENCE [LARGE SCALE GENOMIC DNA]</scope>
    <source>
        <strain evidence="2 3">Bd21</strain>
    </source>
</reference>
<accession>A0A0Q3QMH7</accession>
<dbReference type="SUPFAM" id="SSF81383">
    <property type="entry name" value="F-box domain"/>
    <property type="match status" value="1"/>
</dbReference>
<evidence type="ECO:0000313" key="3">
    <source>
        <dbReference type="EnsemblPlants" id="KQK02666"/>
    </source>
</evidence>
<dbReference type="SMART" id="SM00256">
    <property type="entry name" value="FBOX"/>
    <property type="match status" value="1"/>
</dbReference>
<sequence length="440" mass="48882">MATAMETEINMLSDDLVRLILMQVDVATLFRCAATCNLWRRLIAEPSFLRRYPWPPPLAGFFAQQRHQLLPGFNNVSCCSGLLTFLPSFGSSSSPRVLGRRLSSFFRDAAIDDLLLDRALPLASHSGLLLLRLGGPNEQVVRLAVCDILAGACHVLPGLDCHGRTGFSFFEPSGCAIVPDDPANAAFRVLMIGMDKHELQFNLHVFSFSGGGAERSSSWSAPIKCLDMIEHKVCLLEHESAVVCNGTAHWLFGGWRDEDGYFFHVLGVDPAADDRDGRPRVTLTKLVRPNKQEEGRGTEVRLYDADHLITTAAARAPSSGTKTALSRCLSLCVYRHEGHKLEIWTPGDDAAAADVWVRTRVVELEQMVRRLGRPTCVHLGEKSGMLLAVHDRRGRRMYIADLETEAMEEEVTEHFAGFSRFVPMEIDWPAFFASRLGGRF</sequence>
<dbReference type="Gramene" id="KQK02666">
    <property type="protein sequence ID" value="KQK02666"/>
    <property type="gene ID" value="BRADI_2g02963v3"/>
</dbReference>
<evidence type="ECO:0000313" key="2">
    <source>
        <dbReference type="EMBL" id="KQK02666.2"/>
    </source>
</evidence>
<keyword evidence="4" id="KW-1185">Reference proteome</keyword>
<dbReference type="OrthoDB" id="603189at2759"/>
<dbReference type="Pfam" id="PF00646">
    <property type="entry name" value="F-box"/>
    <property type="match status" value="1"/>
</dbReference>
<dbReference type="InterPro" id="IPR036047">
    <property type="entry name" value="F-box-like_dom_sf"/>
</dbReference>
<dbReference type="AlphaFoldDB" id="A0A0Q3QMH7"/>
<dbReference type="Gene3D" id="1.20.1280.50">
    <property type="match status" value="1"/>
</dbReference>
<dbReference type="PANTHER" id="PTHR35828:SF27">
    <property type="entry name" value="F-BOX DOMAIN-CONTAINING PROTEIN"/>
    <property type="match status" value="1"/>
</dbReference>
<dbReference type="Proteomes" id="UP000008810">
    <property type="component" value="Chromosome 2"/>
</dbReference>
<dbReference type="EnsemblPlants" id="KQK02666">
    <property type="protein sequence ID" value="KQK02666"/>
    <property type="gene ID" value="BRADI_2g02963v3"/>
</dbReference>
<dbReference type="InterPro" id="IPR001810">
    <property type="entry name" value="F-box_dom"/>
</dbReference>
<name>A0A0Q3QMH7_BRADI</name>